<dbReference type="EMBL" id="KI894014">
    <property type="protein sequence ID" value="OCF47950.1"/>
    <property type="molecule type" value="Genomic_DNA"/>
</dbReference>
<reference evidence="1" key="3">
    <citation type="submission" date="2016-07" db="EMBL/GenBank/DDBJ databases">
        <title>Evolution of pathogenesis and genome organization in the Tremellales.</title>
        <authorList>
            <person name="Cuomo C."/>
            <person name="Litvintseva A."/>
            <person name="Heitman J."/>
            <person name="Chen Y."/>
            <person name="Sun S."/>
            <person name="Springer D."/>
            <person name="Dromer F."/>
            <person name="Young S."/>
            <person name="Zeng Q."/>
            <person name="Chapman S."/>
            <person name="Gujja S."/>
            <person name="Saif S."/>
            <person name="Birren B."/>
        </authorList>
    </citation>
    <scope>NUCLEOTIDE SEQUENCE</scope>
    <source>
        <strain evidence="1">CBS 10737</strain>
    </source>
</reference>
<dbReference type="Proteomes" id="UP000094020">
    <property type="component" value="Chromosome 11"/>
</dbReference>
<evidence type="ECO:0000313" key="1">
    <source>
        <dbReference type="EMBL" id="OCF47950.1"/>
    </source>
</evidence>
<protein>
    <submittedName>
        <fullName evidence="1">Uncharacterized protein</fullName>
    </submittedName>
</protein>
<gene>
    <name evidence="1" type="ORF">I206_05815</name>
    <name evidence="2" type="ORF">I206_107486</name>
</gene>
<proteinExistence type="predicted"/>
<reference evidence="2" key="4">
    <citation type="submission" date="2024-02" db="EMBL/GenBank/DDBJ databases">
        <title>Comparative genomics of Cryptococcus and Kwoniella reveals pathogenesis evolution and contrasting modes of karyotype evolution via chromosome fusion or intercentromeric recombination.</title>
        <authorList>
            <person name="Coelho M.A."/>
            <person name="David-Palma M."/>
            <person name="Shea T."/>
            <person name="Bowers K."/>
            <person name="McGinley-Smith S."/>
            <person name="Mohammad A.W."/>
            <person name="Gnirke A."/>
            <person name="Yurkov A.M."/>
            <person name="Nowrousian M."/>
            <person name="Sun S."/>
            <person name="Cuomo C.A."/>
            <person name="Heitman J."/>
        </authorList>
    </citation>
    <scope>NUCLEOTIDE SEQUENCE</scope>
    <source>
        <strain evidence="2">CBS 10737</strain>
    </source>
</reference>
<dbReference type="GeneID" id="30174184"/>
<evidence type="ECO:0000313" key="2">
    <source>
        <dbReference type="EMBL" id="WWC73515.1"/>
    </source>
</evidence>
<accession>A0A1B9HXG2</accession>
<dbReference type="AlphaFoldDB" id="A0A1B9HXG2"/>
<reference evidence="2" key="2">
    <citation type="submission" date="2013-07" db="EMBL/GenBank/DDBJ databases">
        <authorList>
            <consortium name="The Broad Institute Genome Sequencing Platform"/>
            <person name="Cuomo C."/>
            <person name="Litvintseva A."/>
            <person name="Chen Y."/>
            <person name="Heitman J."/>
            <person name="Sun S."/>
            <person name="Springer D."/>
            <person name="Dromer F."/>
            <person name="Young S.K."/>
            <person name="Zeng Q."/>
            <person name="Gargeya S."/>
            <person name="Fitzgerald M."/>
            <person name="Abouelleil A."/>
            <person name="Alvarado L."/>
            <person name="Berlin A.M."/>
            <person name="Chapman S.B."/>
            <person name="Dewar J."/>
            <person name="Goldberg J."/>
            <person name="Griggs A."/>
            <person name="Gujja S."/>
            <person name="Hansen M."/>
            <person name="Howarth C."/>
            <person name="Imamovic A."/>
            <person name="Larimer J."/>
            <person name="McCowan C."/>
            <person name="Murphy C."/>
            <person name="Pearson M."/>
            <person name="Priest M."/>
            <person name="Roberts A."/>
            <person name="Saif S."/>
            <person name="Shea T."/>
            <person name="Sykes S."/>
            <person name="Wortman J."/>
            <person name="Nusbaum C."/>
            <person name="Birren B."/>
        </authorList>
    </citation>
    <scope>NUCLEOTIDE SEQUENCE</scope>
    <source>
        <strain evidence="2">CBS 10737</strain>
    </source>
</reference>
<reference evidence="1" key="1">
    <citation type="submission" date="2013-07" db="EMBL/GenBank/DDBJ databases">
        <title>The Genome Sequence of Cryptococcus pinus CBS10737.</title>
        <authorList>
            <consortium name="The Broad Institute Genome Sequencing Platform"/>
            <person name="Cuomo C."/>
            <person name="Litvintseva A."/>
            <person name="Chen Y."/>
            <person name="Heitman J."/>
            <person name="Sun S."/>
            <person name="Springer D."/>
            <person name="Dromer F."/>
            <person name="Young S.K."/>
            <person name="Zeng Q."/>
            <person name="Gargeya S."/>
            <person name="Fitzgerald M."/>
            <person name="Abouelleil A."/>
            <person name="Alvarado L."/>
            <person name="Berlin A.M."/>
            <person name="Chapman S.B."/>
            <person name="Dewar J."/>
            <person name="Goldberg J."/>
            <person name="Griggs A."/>
            <person name="Gujja S."/>
            <person name="Hansen M."/>
            <person name="Howarth C."/>
            <person name="Imamovic A."/>
            <person name="Larimer J."/>
            <person name="McCowan C."/>
            <person name="Murphy C."/>
            <person name="Pearson M."/>
            <person name="Priest M."/>
            <person name="Roberts A."/>
            <person name="Saif S."/>
            <person name="Shea T."/>
            <person name="Sykes S."/>
            <person name="Wortman J."/>
            <person name="Nusbaum C."/>
            <person name="Birren B."/>
        </authorList>
    </citation>
    <scope>NUCLEOTIDE SEQUENCE [LARGE SCALE GENOMIC DNA]</scope>
    <source>
        <strain evidence="1">CBS 10737</strain>
    </source>
</reference>
<name>A0A1B9HXG2_9TREE</name>
<dbReference type="EMBL" id="CP144529">
    <property type="protein sequence ID" value="WWC73515.1"/>
    <property type="molecule type" value="Genomic_DNA"/>
</dbReference>
<dbReference type="RefSeq" id="XP_019009169.1">
    <property type="nucleotide sequence ID" value="XM_019157529.1"/>
</dbReference>
<dbReference type="KEGG" id="kpin:30174184"/>
<organism evidence="1">
    <name type="scientific">Kwoniella pini CBS 10737</name>
    <dbReference type="NCBI Taxonomy" id="1296096"/>
    <lineage>
        <taxon>Eukaryota</taxon>
        <taxon>Fungi</taxon>
        <taxon>Dikarya</taxon>
        <taxon>Basidiomycota</taxon>
        <taxon>Agaricomycotina</taxon>
        <taxon>Tremellomycetes</taxon>
        <taxon>Tremellales</taxon>
        <taxon>Cryptococcaceae</taxon>
        <taxon>Kwoniella</taxon>
    </lineage>
</organism>
<evidence type="ECO:0000313" key="3">
    <source>
        <dbReference type="Proteomes" id="UP000094020"/>
    </source>
</evidence>
<keyword evidence="3" id="KW-1185">Reference proteome</keyword>
<sequence length="98" mass="11317">MGILSHAYGPEWQIKAKNQIDRISVSSNKPNLDSKKDLSETFKIVLEVRQSASEELNDDVQEFLKHNDPEGVFEIVFVGEERENEAVKIWRDRETSLN</sequence>